<comment type="function">
    <text evidence="4">Antitoxin component of a type II toxin-antitoxin (TA) system. Neutralizes the effect of toxin ParE.</text>
</comment>
<dbReference type="PANTHER" id="PTHR36582">
    <property type="entry name" value="ANTITOXIN PARD"/>
    <property type="match status" value="1"/>
</dbReference>
<dbReference type="AlphaFoldDB" id="A0A8A5TPZ2"/>
<dbReference type="InterPro" id="IPR010985">
    <property type="entry name" value="Ribbon_hlx_hlx"/>
</dbReference>
<name>A0A8A5TPZ2_CROSK</name>
<geneLocation type="plasmid" evidence="5">
    <name>pCS-WR2</name>
</geneLocation>
<dbReference type="Pfam" id="PF03693">
    <property type="entry name" value="ParD_antitoxin"/>
    <property type="match status" value="1"/>
</dbReference>
<dbReference type="PANTHER" id="PTHR36582:SF2">
    <property type="entry name" value="ANTITOXIN PARD"/>
    <property type="match status" value="1"/>
</dbReference>
<evidence type="ECO:0000256" key="1">
    <source>
        <dbReference type="ARBA" id="ARBA00008580"/>
    </source>
</evidence>
<proteinExistence type="inferred from homology"/>
<evidence type="ECO:0000313" key="5">
    <source>
        <dbReference type="EMBL" id="QTG67614.1"/>
    </source>
</evidence>
<keyword evidence="5" id="KW-0614">Plasmid</keyword>
<reference evidence="5" key="1">
    <citation type="submission" date="2020-07" db="EMBL/GenBank/DDBJ databases">
        <title>Cronobacter sakazakii ST1 infection in a premature infant.</title>
        <authorList>
            <person name="Lachowska M."/>
            <person name="Izdebski R."/>
            <person name="Urbanowicz P."/>
            <person name="Zabicka D."/>
            <person name="B K.-O."/>
        </authorList>
    </citation>
    <scope>NUCLEOTIDE SEQUENCE</scope>
    <source>
        <strain evidence="5">NMI5563_17</strain>
        <plasmid evidence="5">pCS-WR2</plasmid>
    </source>
</reference>
<keyword evidence="3" id="KW-1277">Toxin-antitoxin system</keyword>
<dbReference type="InterPro" id="IPR038296">
    <property type="entry name" value="ParD_sf"/>
</dbReference>
<dbReference type="CDD" id="cd22231">
    <property type="entry name" value="RHH_NikR_HicB-like"/>
    <property type="match status" value="1"/>
</dbReference>
<dbReference type="NCBIfam" id="TIGR02606">
    <property type="entry name" value="antidote_CC2985"/>
    <property type="match status" value="1"/>
</dbReference>
<dbReference type="Gene3D" id="6.10.10.120">
    <property type="entry name" value="Antitoxin ParD1-like"/>
    <property type="match status" value="1"/>
</dbReference>
<sequence>MPEQGMKEGRYTDILHVRTNLTSVTGDLMARTMTVDVGDELREFIDSLVKAGDYRTQSEVMRDALRLLREKQAESRLQALRDLLAEGISSGDAKPWNKDAFLMKVKARAANERD</sequence>
<comment type="similarity">
    <text evidence="1">Belongs to the ParD antitoxin family.</text>
</comment>
<evidence type="ECO:0000256" key="3">
    <source>
        <dbReference type="ARBA" id="ARBA00022649"/>
    </source>
</evidence>
<organism evidence="5">
    <name type="scientific">Cronobacter sakazakii</name>
    <name type="common">Enterobacter sakazakii</name>
    <dbReference type="NCBI Taxonomy" id="28141"/>
    <lineage>
        <taxon>Bacteria</taxon>
        <taxon>Pseudomonadati</taxon>
        <taxon>Pseudomonadota</taxon>
        <taxon>Gammaproteobacteria</taxon>
        <taxon>Enterobacterales</taxon>
        <taxon>Enterobacteriaceae</taxon>
        <taxon>Cronobacter</taxon>
    </lineage>
</organism>
<evidence type="ECO:0000256" key="2">
    <source>
        <dbReference type="ARBA" id="ARBA00017940"/>
    </source>
</evidence>
<dbReference type="SUPFAM" id="SSF47598">
    <property type="entry name" value="Ribbon-helix-helix"/>
    <property type="match status" value="1"/>
</dbReference>
<protein>
    <recommendedName>
        <fullName evidence="2">Antitoxin ParD</fullName>
    </recommendedName>
</protein>
<accession>A0A8A5TPZ2</accession>
<dbReference type="EMBL" id="MT759837">
    <property type="protein sequence ID" value="QTG67614.1"/>
    <property type="molecule type" value="Genomic_DNA"/>
</dbReference>
<dbReference type="GO" id="GO:0006355">
    <property type="term" value="P:regulation of DNA-templated transcription"/>
    <property type="evidence" value="ECO:0007669"/>
    <property type="project" value="InterPro"/>
</dbReference>
<dbReference type="InterPro" id="IPR022789">
    <property type="entry name" value="ParD"/>
</dbReference>
<evidence type="ECO:0000256" key="4">
    <source>
        <dbReference type="ARBA" id="ARBA00037106"/>
    </source>
</evidence>